<keyword evidence="2" id="KW-0699">rRNA-binding</keyword>
<dbReference type="Pfam" id="PF00861">
    <property type="entry name" value="Ribosomal_L18p"/>
    <property type="match status" value="1"/>
</dbReference>
<proteinExistence type="inferred from homology"/>
<dbReference type="InterPro" id="IPR004389">
    <property type="entry name" value="Ribosomal_uL18_bac-type"/>
</dbReference>
<keyword evidence="3" id="KW-0694">RNA-binding</keyword>
<dbReference type="InterPro" id="IPR057268">
    <property type="entry name" value="Ribosomal_L18"/>
</dbReference>
<reference evidence="6" key="1">
    <citation type="submission" date="2019-08" db="EMBL/GenBank/DDBJ databases">
        <authorList>
            <person name="Kucharzyk K."/>
            <person name="Murdoch R.W."/>
            <person name="Higgins S."/>
            <person name="Loffler F."/>
        </authorList>
    </citation>
    <scope>NUCLEOTIDE SEQUENCE</scope>
</reference>
<gene>
    <name evidence="6" type="primary">rplR_47</name>
    <name evidence="6" type="ORF">SDC9_182772</name>
</gene>
<comment type="similarity">
    <text evidence="1">Belongs to the universal ribosomal protein uL18 family.</text>
</comment>
<evidence type="ECO:0000256" key="2">
    <source>
        <dbReference type="ARBA" id="ARBA00022730"/>
    </source>
</evidence>
<dbReference type="NCBIfam" id="TIGR00060">
    <property type="entry name" value="L18_bact"/>
    <property type="match status" value="1"/>
</dbReference>
<dbReference type="AlphaFoldDB" id="A0A645H8G5"/>
<dbReference type="Gene3D" id="3.30.420.100">
    <property type="match status" value="1"/>
</dbReference>
<keyword evidence="5" id="KW-0687">Ribonucleoprotein</keyword>
<sequence>MFKKIDKNAIRVARHYRMRKDIVGTPERPRLNVYRSTAHIYAQVIDDTKGNTLVAASTLDAEIKGKLEGKSKVEQAALIGELVGARAKAKGVSKVVFDRGGYLYTGRVAALADGARKAGLDF</sequence>
<protein>
    <submittedName>
        <fullName evidence="6">50S ribosomal protein L18</fullName>
    </submittedName>
</protein>
<dbReference type="EMBL" id="VSSQ01088753">
    <property type="protein sequence ID" value="MPN35275.1"/>
    <property type="molecule type" value="Genomic_DNA"/>
</dbReference>
<dbReference type="GO" id="GO:0008097">
    <property type="term" value="F:5S rRNA binding"/>
    <property type="evidence" value="ECO:0007669"/>
    <property type="project" value="TreeGrafter"/>
</dbReference>
<dbReference type="GO" id="GO:0003735">
    <property type="term" value="F:structural constituent of ribosome"/>
    <property type="evidence" value="ECO:0007669"/>
    <property type="project" value="InterPro"/>
</dbReference>
<keyword evidence="4 6" id="KW-0689">Ribosomal protein</keyword>
<evidence type="ECO:0000256" key="1">
    <source>
        <dbReference type="ARBA" id="ARBA00007116"/>
    </source>
</evidence>
<dbReference type="GO" id="GO:0006412">
    <property type="term" value="P:translation"/>
    <property type="evidence" value="ECO:0007669"/>
    <property type="project" value="InterPro"/>
</dbReference>
<name>A0A645H8G5_9ZZZZ</name>
<evidence type="ECO:0000313" key="6">
    <source>
        <dbReference type="EMBL" id="MPN35275.1"/>
    </source>
</evidence>
<dbReference type="GO" id="GO:0022625">
    <property type="term" value="C:cytosolic large ribosomal subunit"/>
    <property type="evidence" value="ECO:0007669"/>
    <property type="project" value="TreeGrafter"/>
</dbReference>
<dbReference type="HAMAP" id="MF_01337_B">
    <property type="entry name" value="Ribosomal_uL18_B"/>
    <property type="match status" value="1"/>
</dbReference>
<dbReference type="PANTHER" id="PTHR12899">
    <property type="entry name" value="39S RIBOSOMAL PROTEIN L18, MITOCHONDRIAL"/>
    <property type="match status" value="1"/>
</dbReference>
<organism evidence="6">
    <name type="scientific">bioreactor metagenome</name>
    <dbReference type="NCBI Taxonomy" id="1076179"/>
    <lineage>
        <taxon>unclassified sequences</taxon>
        <taxon>metagenomes</taxon>
        <taxon>ecological metagenomes</taxon>
    </lineage>
</organism>
<dbReference type="CDD" id="cd00432">
    <property type="entry name" value="Ribosomal_L18_L5e"/>
    <property type="match status" value="1"/>
</dbReference>
<evidence type="ECO:0000256" key="5">
    <source>
        <dbReference type="ARBA" id="ARBA00023274"/>
    </source>
</evidence>
<dbReference type="InterPro" id="IPR005484">
    <property type="entry name" value="Ribosomal_uL18_bac/plant/anim"/>
</dbReference>
<dbReference type="FunFam" id="3.30.420.100:FF:000001">
    <property type="entry name" value="50S ribosomal protein L18"/>
    <property type="match status" value="1"/>
</dbReference>
<dbReference type="SUPFAM" id="SSF53137">
    <property type="entry name" value="Translational machinery components"/>
    <property type="match status" value="1"/>
</dbReference>
<dbReference type="PANTHER" id="PTHR12899:SF3">
    <property type="entry name" value="LARGE RIBOSOMAL SUBUNIT PROTEIN UL18M"/>
    <property type="match status" value="1"/>
</dbReference>
<evidence type="ECO:0000256" key="4">
    <source>
        <dbReference type="ARBA" id="ARBA00022980"/>
    </source>
</evidence>
<accession>A0A645H8G5</accession>
<evidence type="ECO:0000256" key="3">
    <source>
        <dbReference type="ARBA" id="ARBA00022884"/>
    </source>
</evidence>
<comment type="caution">
    <text evidence="6">The sequence shown here is derived from an EMBL/GenBank/DDBJ whole genome shotgun (WGS) entry which is preliminary data.</text>
</comment>